<dbReference type="Proteomes" id="UP000279236">
    <property type="component" value="Unassembled WGS sequence"/>
</dbReference>
<feature type="signal peptide" evidence="2">
    <location>
        <begin position="1"/>
        <end position="19"/>
    </location>
</feature>
<dbReference type="Pfam" id="PF01464">
    <property type="entry name" value="SLT"/>
    <property type="match status" value="1"/>
</dbReference>
<keyword evidence="5" id="KW-1185">Reference proteome</keyword>
<keyword evidence="2" id="KW-0732">Signal</keyword>
<proteinExistence type="predicted"/>
<dbReference type="InterPro" id="IPR008258">
    <property type="entry name" value="Transglycosylase_SLT_dom_1"/>
</dbReference>
<evidence type="ECO:0000259" key="3">
    <source>
        <dbReference type="Pfam" id="PF01464"/>
    </source>
</evidence>
<dbReference type="SUPFAM" id="SSF53955">
    <property type="entry name" value="Lysozyme-like"/>
    <property type="match status" value="1"/>
</dbReference>
<reference evidence="4 5" key="1">
    <citation type="submission" date="2018-11" db="EMBL/GenBank/DDBJ databases">
        <title>Genome sequence of Apiotrichum porosum DSM 27194.</title>
        <authorList>
            <person name="Aliyu H."/>
            <person name="Gorte O."/>
            <person name="Ochsenreither K."/>
        </authorList>
    </citation>
    <scope>NUCLEOTIDE SEQUENCE [LARGE SCALE GENOMIC DNA]</scope>
    <source>
        <strain evidence="4 5">DSM 27194</strain>
    </source>
</reference>
<protein>
    <recommendedName>
        <fullName evidence="3">Transglycosylase SLT domain-containing protein</fullName>
    </recommendedName>
</protein>
<organism evidence="4 5">
    <name type="scientific">Apiotrichum porosum</name>
    <dbReference type="NCBI Taxonomy" id="105984"/>
    <lineage>
        <taxon>Eukaryota</taxon>
        <taxon>Fungi</taxon>
        <taxon>Dikarya</taxon>
        <taxon>Basidiomycota</taxon>
        <taxon>Agaricomycotina</taxon>
        <taxon>Tremellomycetes</taxon>
        <taxon>Trichosporonales</taxon>
        <taxon>Trichosporonaceae</taxon>
        <taxon>Apiotrichum</taxon>
    </lineage>
</organism>
<dbReference type="OrthoDB" id="2537480at2759"/>
<evidence type="ECO:0000256" key="2">
    <source>
        <dbReference type="SAM" id="SignalP"/>
    </source>
</evidence>
<dbReference type="InterPro" id="IPR023346">
    <property type="entry name" value="Lysozyme-like_dom_sf"/>
</dbReference>
<accession>A0A427XMD7</accession>
<gene>
    <name evidence="4" type="ORF">EHS24_009654</name>
</gene>
<feature type="compositionally biased region" description="Low complexity" evidence="1">
    <location>
        <begin position="125"/>
        <end position="137"/>
    </location>
</feature>
<feature type="domain" description="Transglycosylase SLT" evidence="3">
    <location>
        <begin position="232"/>
        <end position="318"/>
    </location>
</feature>
<sequence length="371" mass="37857">MVAIHALTLFGLLPALALSAHIPHDSRHVKVSVAPRNGAIADGANAGHRSVSRAIKKRSCKAKTASASAATSAASDDTWSASATEAAASVTETASWSQTTSTDDASTTEATVSDDANEASITNESSADSWSSSSSDEATATWSSESSSATLAVSNAYSSSGSSGSLLSVTDATCGWCESSDSAPNGSEDWLNCGITGSGWTPPMVTIDQLVSVALTSSGPFAACADYFDKFDTYGSQYGLPPILLASIALQESSCDPSVTGGNGEAGLMQLASGNCADAPDGNCYDVDYNIEGGAKYFAQVLSDNSGNALAALGSYNGWFVGMTVADATAAKAAGDCHAQNNLDYLTQTFNGWMQGIEGYNLGSYRNLDGC</sequence>
<evidence type="ECO:0000256" key="1">
    <source>
        <dbReference type="SAM" id="MobiDB-lite"/>
    </source>
</evidence>
<dbReference type="RefSeq" id="XP_028475092.1">
    <property type="nucleotide sequence ID" value="XM_028624924.1"/>
</dbReference>
<dbReference type="Gene3D" id="1.10.530.10">
    <property type="match status" value="1"/>
</dbReference>
<dbReference type="EMBL" id="RSCE01000009">
    <property type="protein sequence ID" value="RSH79983.1"/>
    <property type="molecule type" value="Genomic_DNA"/>
</dbReference>
<feature type="region of interest" description="Disordered" evidence="1">
    <location>
        <begin position="90"/>
        <end position="137"/>
    </location>
</feature>
<feature type="compositionally biased region" description="Low complexity" evidence="1">
    <location>
        <begin position="90"/>
        <end position="114"/>
    </location>
</feature>
<evidence type="ECO:0000313" key="5">
    <source>
        <dbReference type="Proteomes" id="UP000279236"/>
    </source>
</evidence>
<name>A0A427XMD7_9TREE</name>
<dbReference type="AlphaFoldDB" id="A0A427XMD7"/>
<dbReference type="GeneID" id="39594197"/>
<feature type="chain" id="PRO_5019155425" description="Transglycosylase SLT domain-containing protein" evidence="2">
    <location>
        <begin position="20"/>
        <end position="371"/>
    </location>
</feature>
<evidence type="ECO:0000313" key="4">
    <source>
        <dbReference type="EMBL" id="RSH79983.1"/>
    </source>
</evidence>
<comment type="caution">
    <text evidence="4">The sequence shown here is derived from an EMBL/GenBank/DDBJ whole genome shotgun (WGS) entry which is preliminary data.</text>
</comment>